<keyword evidence="3" id="KW-1185">Reference proteome</keyword>
<feature type="compositionally biased region" description="Basic and acidic residues" evidence="1">
    <location>
        <begin position="587"/>
        <end position="609"/>
    </location>
</feature>
<comment type="caution">
    <text evidence="2">The sequence shown here is derived from an EMBL/GenBank/DDBJ whole genome shotgun (WGS) entry which is preliminary data.</text>
</comment>
<feature type="region of interest" description="Disordered" evidence="1">
    <location>
        <begin position="523"/>
        <end position="619"/>
    </location>
</feature>
<dbReference type="Proteomes" id="UP000230750">
    <property type="component" value="Unassembled WGS sequence"/>
</dbReference>
<dbReference type="GO" id="GO:0005634">
    <property type="term" value="C:nucleus"/>
    <property type="evidence" value="ECO:0007669"/>
    <property type="project" value="TreeGrafter"/>
</dbReference>
<dbReference type="STRING" id="307972.A0A2G8LHF6"/>
<dbReference type="InterPro" id="IPR010770">
    <property type="entry name" value="Ecd"/>
</dbReference>
<dbReference type="PANTHER" id="PTHR13060:SF0">
    <property type="entry name" value="PROTEIN ECDYSONELESS HOMOLOG"/>
    <property type="match status" value="1"/>
</dbReference>
<evidence type="ECO:0000256" key="1">
    <source>
        <dbReference type="SAM" id="MobiDB-lite"/>
    </source>
</evidence>
<dbReference type="Pfam" id="PF07093">
    <property type="entry name" value="SGT1"/>
    <property type="match status" value="1"/>
</dbReference>
<feature type="compositionally biased region" description="Basic and acidic residues" evidence="1">
    <location>
        <begin position="565"/>
        <end position="574"/>
    </location>
</feature>
<dbReference type="AlphaFoldDB" id="A0A2G8LHF6"/>
<evidence type="ECO:0000313" key="3">
    <source>
        <dbReference type="Proteomes" id="UP000230750"/>
    </source>
</evidence>
<feature type="compositionally biased region" description="Acidic residues" evidence="1">
    <location>
        <begin position="543"/>
        <end position="564"/>
    </location>
</feature>
<feature type="compositionally biased region" description="Polar residues" evidence="1">
    <location>
        <begin position="456"/>
        <end position="467"/>
    </location>
</feature>
<dbReference type="PANTHER" id="PTHR13060">
    <property type="entry name" value="SGT1 PROTEIN HSGT1 SUPPRESSOR OF GCR2"/>
    <property type="match status" value="1"/>
</dbReference>
<proteinExistence type="predicted"/>
<name>A0A2G8LHF6_STIJA</name>
<reference evidence="2 3" key="1">
    <citation type="journal article" date="2017" name="PLoS Biol.">
        <title>The sea cucumber genome provides insights into morphological evolution and visceral regeneration.</title>
        <authorList>
            <person name="Zhang X."/>
            <person name="Sun L."/>
            <person name="Yuan J."/>
            <person name="Sun Y."/>
            <person name="Gao Y."/>
            <person name="Zhang L."/>
            <person name="Li S."/>
            <person name="Dai H."/>
            <person name="Hamel J.F."/>
            <person name="Liu C."/>
            <person name="Yu Y."/>
            <person name="Liu S."/>
            <person name="Lin W."/>
            <person name="Guo K."/>
            <person name="Jin S."/>
            <person name="Xu P."/>
            <person name="Storey K.B."/>
            <person name="Huan P."/>
            <person name="Zhang T."/>
            <person name="Zhou Y."/>
            <person name="Zhang J."/>
            <person name="Lin C."/>
            <person name="Li X."/>
            <person name="Xing L."/>
            <person name="Huo D."/>
            <person name="Sun M."/>
            <person name="Wang L."/>
            <person name="Mercier A."/>
            <person name="Li F."/>
            <person name="Yang H."/>
            <person name="Xiang J."/>
        </authorList>
    </citation>
    <scope>NUCLEOTIDE SEQUENCE [LARGE SCALE GENOMIC DNA]</scope>
    <source>
        <strain evidence="2">Shaxun</strain>
        <tissue evidence="2">Muscle</tissue>
    </source>
</reference>
<dbReference type="OrthoDB" id="27237at2759"/>
<accession>A0A2G8LHF6</accession>
<protein>
    <submittedName>
        <fullName evidence="2">Uncharacterized protein</fullName>
    </submittedName>
</protein>
<feature type="region of interest" description="Disordered" evidence="1">
    <location>
        <begin position="440"/>
        <end position="470"/>
    </location>
</feature>
<evidence type="ECO:0000313" key="2">
    <source>
        <dbReference type="EMBL" id="PIK59671.1"/>
    </source>
</evidence>
<dbReference type="EMBL" id="MRZV01000076">
    <property type="protein sequence ID" value="PIK59671.1"/>
    <property type="molecule type" value="Genomic_DNA"/>
</dbReference>
<organism evidence="2 3">
    <name type="scientific">Stichopus japonicus</name>
    <name type="common">Sea cucumber</name>
    <dbReference type="NCBI Taxonomy" id="307972"/>
    <lineage>
        <taxon>Eukaryota</taxon>
        <taxon>Metazoa</taxon>
        <taxon>Echinodermata</taxon>
        <taxon>Eleutherozoa</taxon>
        <taxon>Echinozoa</taxon>
        <taxon>Holothuroidea</taxon>
        <taxon>Aspidochirotacea</taxon>
        <taxon>Aspidochirotida</taxon>
        <taxon>Stichopodidae</taxon>
        <taxon>Apostichopus</taxon>
    </lineage>
</organism>
<sequence length="619" mass="70200">MESNNREDENCVEYRIFPVIESTDEGSVFDVLSNLLNNILAEIGHLVINFIWQKDRFGLRCVTSQTGVNDTVFPPHLHGQTQFGDNIEDEWFILYLLSVITNKFPGCVASIQDNDGEVLLIEAANYLPKWLDPDTSTNRVFLFGGELHVVPYPTTPGELPILPIGVPTVQHSVTAIQKCPHLTRASDGMRNCIESRIARFSSNMNDIFHDAICSVPVKLAALLKEDPQLVSAAVEAFYERDPIDLKACRVMKTFPPEDMVATKVKMSRIMYAQLCQQRFQPDRRIRWKIPATSNPKFKAADLGMKLAHGFEILTSRVSEQVVEENGYHGDEKASGVRWERFLASLKEKGYFQEELEGSKRYVELFKSAEKYYIESCQNNSTGERHNLPGNKVLKLLKSLTFDLEAFKAARNSYQMQQVSLCWQDDSWLTITPEELNTILENASGQRSTKSKDTPSDFHQTNENNPDNLDQDVDAELIKSSFETFVDKISSYQGAEFPKGKNSNSVNFDPDKFSQAIEAILKYQSDEEDNEEEVSSGSLSDHFFEEDLEDGSDKSDNDEEEEDETIKELMDEMDRQLFNTEPTEDAAACDKTDSIDPGSHDDEGEYKPVEVDVNLLKKYP</sequence>
<gene>
    <name evidence="2" type="ORF">BSL78_03402</name>
</gene>